<evidence type="ECO:0000256" key="3">
    <source>
        <dbReference type="ARBA" id="ARBA00022741"/>
    </source>
</evidence>
<organism evidence="11 12">
    <name type="scientific">Aphanomyces astaci</name>
    <name type="common">Crayfish plague agent</name>
    <dbReference type="NCBI Taxonomy" id="112090"/>
    <lineage>
        <taxon>Eukaryota</taxon>
        <taxon>Sar</taxon>
        <taxon>Stramenopiles</taxon>
        <taxon>Oomycota</taxon>
        <taxon>Saprolegniomycetes</taxon>
        <taxon>Saprolegniales</taxon>
        <taxon>Verrucalvaceae</taxon>
        <taxon>Aphanomyces</taxon>
    </lineage>
</organism>
<keyword evidence="1" id="KW-0723">Serine/threonine-protein kinase</keyword>
<feature type="domain" description="Protein kinase" evidence="10">
    <location>
        <begin position="210"/>
        <end position="468"/>
    </location>
</feature>
<feature type="region of interest" description="Disordered" evidence="9">
    <location>
        <begin position="111"/>
        <end position="142"/>
    </location>
</feature>
<sequence>MSRGFEPTVTRLLDQMQSVVRKQPGFISVETWGDIQDHPQPRDAVAVAIPTRVQGVGGELNHTDLLVGGVLFRVPAEFVIISQRHRKAIDPSTFLGPPMVSRRSRACSSGDLYTFKSPSQPTPSPHHRPSTPDDAAVSRARSSLPTVQELRDFSSSLDAHLCPMCSALNCTCEGPAKAAAPGSPLSRRSVSASHGLNFLTPREQAMHGRYLIRESFANGQYGQVHNGEVMASHDSIVVKVIPKFILQSPDEKQSVIREQVIHKSCRHPHIIRLIDTYQDDEAHYLILERAANGSMEHRIGQSGIVEADAKQLFRQLLLALDYLHSNCIVHHDLKPHNLLLDAAGQLKVCDFGAARAYNKHDAGLPFSGIYGTVGYIAPELLQGVPLYTTAVDMFSVGLILFEVMLFAYAAFYPPSACLQDDVEFPIPRPSQKHKPIVSADAKRLIQALLQRDPVSRVTAAAALRHPWFHSNKTDP</sequence>
<gene>
    <name evidence="11" type="ORF">DYB30_011144</name>
</gene>
<evidence type="ECO:0000259" key="10">
    <source>
        <dbReference type="PROSITE" id="PS50011"/>
    </source>
</evidence>
<dbReference type="VEuPathDB" id="FungiDB:H257_02335"/>
<reference evidence="11 12" key="1">
    <citation type="submission" date="2018-08" db="EMBL/GenBank/DDBJ databases">
        <title>Aphanomyces genome sequencing and annotation.</title>
        <authorList>
            <person name="Minardi D."/>
            <person name="Oidtmann B."/>
            <person name="Van Der Giezen M."/>
            <person name="Studholme D.J."/>
        </authorList>
    </citation>
    <scope>NUCLEOTIDE SEQUENCE [LARGE SCALE GENOMIC DNA]</scope>
    <source>
        <strain evidence="11 12">D2</strain>
    </source>
</reference>
<evidence type="ECO:0000256" key="1">
    <source>
        <dbReference type="ARBA" id="ARBA00022527"/>
    </source>
</evidence>
<evidence type="ECO:0000313" key="11">
    <source>
        <dbReference type="EMBL" id="RHY44100.1"/>
    </source>
</evidence>
<dbReference type="InterPro" id="IPR000719">
    <property type="entry name" value="Prot_kinase_dom"/>
</dbReference>
<keyword evidence="2" id="KW-0808">Transferase</keyword>
<evidence type="ECO:0000313" key="12">
    <source>
        <dbReference type="Proteomes" id="UP000266643"/>
    </source>
</evidence>
<evidence type="ECO:0000256" key="7">
    <source>
        <dbReference type="PIRSR" id="PIRSR630616-2"/>
    </source>
</evidence>
<dbReference type="GO" id="GO:0005524">
    <property type="term" value="F:ATP binding"/>
    <property type="evidence" value="ECO:0007669"/>
    <property type="project" value="UniProtKB-KW"/>
</dbReference>
<dbReference type="Gene3D" id="1.10.510.10">
    <property type="entry name" value="Transferase(Phosphotransferase) domain 1"/>
    <property type="match status" value="1"/>
</dbReference>
<feature type="binding site" evidence="7">
    <location>
        <position position="239"/>
    </location>
    <ligand>
        <name>ATP</name>
        <dbReference type="ChEBI" id="CHEBI:30616"/>
    </ligand>
</feature>
<evidence type="ECO:0000256" key="9">
    <source>
        <dbReference type="SAM" id="MobiDB-lite"/>
    </source>
</evidence>
<evidence type="ECO:0000256" key="5">
    <source>
        <dbReference type="ARBA" id="ARBA00022840"/>
    </source>
</evidence>
<dbReference type="AlphaFoldDB" id="A0A397CJE4"/>
<feature type="cross-link" description="Glycyl lysine isopeptide (Lys-Gly) (interchain with G-Cter in SUMO2)" evidence="8">
    <location>
        <position position="334"/>
    </location>
</feature>
<evidence type="ECO:0000256" key="2">
    <source>
        <dbReference type="ARBA" id="ARBA00022679"/>
    </source>
</evidence>
<dbReference type="Pfam" id="PF00069">
    <property type="entry name" value="Pkinase"/>
    <property type="match status" value="1"/>
</dbReference>
<keyword evidence="3 7" id="KW-0547">Nucleotide-binding</keyword>
<keyword evidence="4" id="KW-0418">Kinase</keyword>
<keyword evidence="5 7" id="KW-0067">ATP-binding</keyword>
<dbReference type="PROSITE" id="PS50011">
    <property type="entry name" value="PROTEIN_KINASE_DOM"/>
    <property type="match status" value="1"/>
</dbReference>
<dbReference type="Proteomes" id="UP000266643">
    <property type="component" value="Unassembled WGS sequence"/>
</dbReference>
<dbReference type="SUPFAM" id="SSF56112">
    <property type="entry name" value="Protein kinase-like (PK-like)"/>
    <property type="match status" value="1"/>
</dbReference>
<dbReference type="EMBL" id="QUTD01008995">
    <property type="protein sequence ID" value="RHY44100.1"/>
    <property type="molecule type" value="Genomic_DNA"/>
</dbReference>
<dbReference type="PROSITE" id="PS00108">
    <property type="entry name" value="PROTEIN_KINASE_ST"/>
    <property type="match status" value="1"/>
</dbReference>
<accession>A0A397CJE4</accession>
<proteinExistence type="predicted"/>
<comment type="caution">
    <text evidence="11">The sequence shown here is derived from an EMBL/GenBank/DDBJ whole genome shotgun (WGS) entry which is preliminary data.</text>
</comment>
<dbReference type="InterPro" id="IPR011009">
    <property type="entry name" value="Kinase-like_dom_sf"/>
</dbReference>
<protein>
    <recommendedName>
        <fullName evidence="10">Protein kinase domain-containing protein</fullName>
    </recommendedName>
</protein>
<dbReference type="VEuPathDB" id="FungiDB:H257_02334"/>
<dbReference type="GO" id="GO:0004674">
    <property type="term" value="F:protein serine/threonine kinase activity"/>
    <property type="evidence" value="ECO:0007669"/>
    <property type="project" value="UniProtKB-KW"/>
</dbReference>
<dbReference type="PANTHER" id="PTHR24350">
    <property type="entry name" value="SERINE/THREONINE-PROTEIN KINASE IAL-RELATED"/>
    <property type="match status" value="1"/>
</dbReference>
<feature type="binding site" evidence="7">
    <location>
        <position position="350"/>
    </location>
    <ligand>
        <name>ATP</name>
        <dbReference type="ChEBI" id="CHEBI:30616"/>
    </ligand>
</feature>
<evidence type="ECO:0000256" key="8">
    <source>
        <dbReference type="PIRSR" id="PIRSR630616-3"/>
    </source>
</evidence>
<dbReference type="SMART" id="SM00220">
    <property type="entry name" value="S_TKc"/>
    <property type="match status" value="1"/>
</dbReference>
<feature type="active site" description="Proton acceptor" evidence="6">
    <location>
        <position position="332"/>
    </location>
</feature>
<feature type="binding site" evidence="7">
    <location>
        <begin position="288"/>
        <end position="290"/>
    </location>
    <ligand>
        <name>ATP</name>
        <dbReference type="ChEBI" id="CHEBI:30616"/>
    </ligand>
</feature>
<name>A0A397CJE4_APHAT</name>
<evidence type="ECO:0000256" key="4">
    <source>
        <dbReference type="ARBA" id="ARBA00022777"/>
    </source>
</evidence>
<evidence type="ECO:0000256" key="6">
    <source>
        <dbReference type="PIRSR" id="PIRSR630616-1"/>
    </source>
</evidence>
<dbReference type="InterPro" id="IPR008271">
    <property type="entry name" value="Ser/Thr_kinase_AS"/>
</dbReference>
<dbReference type="InterPro" id="IPR030616">
    <property type="entry name" value="Aur-like"/>
</dbReference>